<dbReference type="EMBL" id="OUUZ01000001">
    <property type="protein sequence ID" value="SPQ19077.1"/>
    <property type="molecule type" value="Genomic_DNA"/>
</dbReference>
<sequence>MFRRRWSGLPADPVFAADFKELGYFINDIDEIRSIDNSDYYFKYYLTKNSRWNERQRFAFNEAVRKTIHARLTAPSPYNFTTVRLPLGTPPSQPHVPVLTSPDLAGASRVVLLVGEPCQALGVLAHRVICGRGGITRGSVLGLVGALTAAAKAAAQPPPGVVLANAGELWWWPEGGRGLTPVERHAVPMASAVHWGRWHEKENEIEGHRTVREHVRAVFEEVVLNGEMVDERARVDVIAVGDAADEVEGYLDDEEVWKKVGTRLNCLVVMGGFYSSANFKCEGFRRFMKERGRAYVIHHTPVDTPVAGPSGNPGAAGFTSFGCPVYSAGPAAKYTETMLIEAQQEVVNWIQQVALAGDAYKNEVFEMFGEEGTGVTTEELSSSWGAPETAVAETKKAQSEDAKAEDPEYNVAGDGGQVQFRPESAKTADMEAKPDVEITSKSGGAEDGKAGGQQGMSQPSPGNDSEVKDVANEIEGLTIG</sequence>
<reference evidence="3 4" key="1">
    <citation type="submission" date="2018-04" db="EMBL/GenBank/DDBJ databases">
        <authorList>
            <person name="Huttner S."/>
            <person name="Dainat J."/>
        </authorList>
    </citation>
    <scope>NUCLEOTIDE SEQUENCE [LARGE SCALE GENOMIC DNA]</scope>
</reference>
<dbReference type="GO" id="GO:0005634">
    <property type="term" value="C:nucleus"/>
    <property type="evidence" value="ECO:0007669"/>
    <property type="project" value="TreeGrafter"/>
</dbReference>
<protein>
    <submittedName>
        <fullName evidence="3">A4ad1e62-9004-4e53-b745-6db179dbfdfa</fullName>
    </submittedName>
</protein>
<proteinExistence type="predicted"/>
<evidence type="ECO:0000256" key="1">
    <source>
        <dbReference type="SAM" id="MobiDB-lite"/>
    </source>
</evidence>
<dbReference type="PANTHER" id="PTHR21357:SF4">
    <property type="entry name" value="FAM172 FAMILY PROTEIN HOMOLOG CG10038"/>
    <property type="match status" value="1"/>
</dbReference>
<feature type="region of interest" description="Disordered" evidence="1">
    <location>
        <begin position="376"/>
        <end position="480"/>
    </location>
</feature>
<dbReference type="InterPro" id="IPR048263">
    <property type="entry name" value="Arb2"/>
</dbReference>
<feature type="compositionally biased region" description="Basic and acidic residues" evidence="1">
    <location>
        <begin position="393"/>
        <end position="406"/>
    </location>
</feature>
<dbReference type="AlphaFoldDB" id="A0A3S4C1M1"/>
<evidence type="ECO:0000259" key="2">
    <source>
        <dbReference type="Pfam" id="PF22749"/>
    </source>
</evidence>
<dbReference type="PANTHER" id="PTHR21357">
    <property type="entry name" value="FAM172 FAMILY PROTEIN HOMOLOG CG10038"/>
    <property type="match status" value="1"/>
</dbReference>
<dbReference type="GO" id="GO:0031048">
    <property type="term" value="P:regulatory ncRNA-mediated heterochromatin formation"/>
    <property type="evidence" value="ECO:0007669"/>
    <property type="project" value="TreeGrafter"/>
</dbReference>
<feature type="domain" description="Arb2" evidence="2">
    <location>
        <begin position="15"/>
        <end position="302"/>
    </location>
</feature>
<name>A0A3S4C1M1_9PEZI</name>
<evidence type="ECO:0000313" key="3">
    <source>
        <dbReference type="EMBL" id="SPQ19077.1"/>
    </source>
</evidence>
<evidence type="ECO:0000313" key="4">
    <source>
        <dbReference type="Proteomes" id="UP000289323"/>
    </source>
</evidence>
<dbReference type="Proteomes" id="UP000289323">
    <property type="component" value="Unassembled WGS sequence"/>
</dbReference>
<dbReference type="GO" id="GO:0035197">
    <property type="term" value="F:siRNA binding"/>
    <property type="evidence" value="ECO:0007669"/>
    <property type="project" value="TreeGrafter"/>
</dbReference>
<accession>A0A3S4C1M1</accession>
<feature type="compositionally biased region" description="Basic and acidic residues" evidence="1">
    <location>
        <begin position="423"/>
        <end position="449"/>
    </location>
</feature>
<dbReference type="InterPro" id="IPR053858">
    <property type="entry name" value="Arb2_dom"/>
</dbReference>
<dbReference type="Pfam" id="PF22749">
    <property type="entry name" value="Arb2"/>
    <property type="match status" value="1"/>
</dbReference>
<organism evidence="3 4">
    <name type="scientific">Thermothielavioides terrestris</name>
    <dbReference type="NCBI Taxonomy" id="2587410"/>
    <lineage>
        <taxon>Eukaryota</taxon>
        <taxon>Fungi</taxon>
        <taxon>Dikarya</taxon>
        <taxon>Ascomycota</taxon>
        <taxon>Pezizomycotina</taxon>
        <taxon>Sordariomycetes</taxon>
        <taxon>Sordariomycetidae</taxon>
        <taxon>Sordariales</taxon>
        <taxon>Chaetomiaceae</taxon>
        <taxon>Thermothielavioides</taxon>
    </lineage>
</organism>
<gene>
    <name evidence="3" type="ORF">TT172_LOCUS1496</name>
</gene>